<organism evidence="9 10">
    <name type="scientific">Nocardia terrae</name>
    <dbReference type="NCBI Taxonomy" id="2675851"/>
    <lineage>
        <taxon>Bacteria</taxon>
        <taxon>Bacillati</taxon>
        <taxon>Actinomycetota</taxon>
        <taxon>Actinomycetes</taxon>
        <taxon>Mycobacteriales</taxon>
        <taxon>Nocardiaceae</taxon>
        <taxon>Nocardia</taxon>
    </lineage>
</organism>
<comment type="subunit">
    <text evidence="2">Homodimer.</text>
</comment>
<evidence type="ECO:0000313" key="10">
    <source>
        <dbReference type="Proteomes" id="UP000466794"/>
    </source>
</evidence>
<evidence type="ECO:0000313" key="9">
    <source>
        <dbReference type="EMBL" id="MVU76861.1"/>
    </source>
</evidence>
<name>A0A7K1URA4_9NOCA</name>
<dbReference type="GO" id="GO:0005524">
    <property type="term" value="F:ATP binding"/>
    <property type="evidence" value="ECO:0007669"/>
    <property type="project" value="UniProtKB-KW"/>
</dbReference>
<comment type="caution">
    <text evidence="9">The sequence shown here is derived from an EMBL/GenBank/DDBJ whole genome shotgun (WGS) entry which is preliminary data.</text>
</comment>
<evidence type="ECO:0000256" key="2">
    <source>
        <dbReference type="ARBA" id="ARBA00011738"/>
    </source>
</evidence>
<keyword evidence="10" id="KW-1185">Reference proteome</keyword>
<dbReference type="InterPro" id="IPR002575">
    <property type="entry name" value="Aminoglycoside_PTrfase"/>
</dbReference>
<keyword evidence="7" id="KW-0067">ATP-binding</keyword>
<sequence>MPIVHGYDEANYVLVMEDLSDLRVLRTVLNEGGGCGAASTAIGVFVARLSFATSDFGLSSAERKALLAESVNPELCKITEDVVLSEPYLDHEHNHWHPDLDDIAAEFRADAELRTEVADLRHRFMSHAQALLHGDLHTGSVMIGIREDTEVLRVFDPEFSFVGPIGFDLGLYWGNLIAAESRARARGDLGDHGMQLESTWTAFESEFRRLWPRRVDTFFDDGYLDRFLTGVWQDSLGFAGAELIRRIIGFAHLTDLDTLPDATAARHALRIGRELILRRTTLNSPADIRALAERLAAVDATVGP</sequence>
<feature type="domain" description="Aminoglycoside phosphotransferase" evidence="8">
    <location>
        <begin position="93"/>
        <end position="191"/>
    </location>
</feature>
<evidence type="ECO:0000259" key="8">
    <source>
        <dbReference type="Pfam" id="PF01636"/>
    </source>
</evidence>
<accession>A0A7K1URA4</accession>
<dbReference type="SUPFAM" id="SSF56112">
    <property type="entry name" value="Protein kinase-like (PK-like)"/>
    <property type="match status" value="1"/>
</dbReference>
<keyword evidence="5" id="KW-0547">Nucleotide-binding</keyword>
<gene>
    <name evidence="9" type="primary">mtnK</name>
    <name evidence="9" type="ORF">GPX89_06320</name>
</gene>
<protein>
    <recommendedName>
        <fullName evidence="3">S-methyl-5-thioribose kinase</fullName>
        <ecNumber evidence="3">2.7.1.100</ecNumber>
    </recommendedName>
</protein>
<dbReference type="GO" id="GO:0046522">
    <property type="term" value="F:S-methyl-5-thioribose kinase activity"/>
    <property type="evidence" value="ECO:0007669"/>
    <property type="project" value="UniProtKB-EC"/>
</dbReference>
<dbReference type="EMBL" id="WRPP01000001">
    <property type="protein sequence ID" value="MVU76861.1"/>
    <property type="molecule type" value="Genomic_DNA"/>
</dbReference>
<reference evidence="9 10" key="1">
    <citation type="submission" date="2019-12" db="EMBL/GenBank/DDBJ databases">
        <title>Nocardia sp. nov. ET3-3 isolated from soil.</title>
        <authorList>
            <person name="Kanchanasin P."/>
            <person name="Tanasupawat S."/>
            <person name="Yuki M."/>
            <person name="Kudo T."/>
        </authorList>
    </citation>
    <scope>NUCLEOTIDE SEQUENCE [LARGE SCALE GENOMIC DNA]</scope>
    <source>
        <strain evidence="9 10">ET3-3</strain>
    </source>
</reference>
<keyword evidence="6 9" id="KW-0418">Kinase</keyword>
<evidence type="ECO:0000256" key="4">
    <source>
        <dbReference type="ARBA" id="ARBA00022679"/>
    </source>
</evidence>
<dbReference type="PANTHER" id="PTHR34273:SF2">
    <property type="entry name" value="METHYLTHIORIBOSE KINASE"/>
    <property type="match status" value="1"/>
</dbReference>
<keyword evidence="4 9" id="KW-0808">Transferase</keyword>
<evidence type="ECO:0000256" key="6">
    <source>
        <dbReference type="ARBA" id="ARBA00022777"/>
    </source>
</evidence>
<dbReference type="NCBIfam" id="TIGR01767">
    <property type="entry name" value="MTRK"/>
    <property type="match status" value="1"/>
</dbReference>
<dbReference type="GO" id="GO:0009086">
    <property type="term" value="P:methionine biosynthetic process"/>
    <property type="evidence" value="ECO:0007669"/>
    <property type="project" value="InterPro"/>
</dbReference>
<dbReference type="PANTHER" id="PTHR34273">
    <property type="entry name" value="METHYLTHIORIBOSE KINASE"/>
    <property type="match status" value="1"/>
</dbReference>
<proteinExistence type="inferred from homology"/>
<comment type="similarity">
    <text evidence="1">Belongs to the methylthioribose kinase family.</text>
</comment>
<dbReference type="AlphaFoldDB" id="A0A7K1URA4"/>
<dbReference type="InterPro" id="IPR009212">
    <property type="entry name" value="Methylthioribose_kinase"/>
</dbReference>
<evidence type="ECO:0000256" key="1">
    <source>
        <dbReference type="ARBA" id="ARBA00010165"/>
    </source>
</evidence>
<evidence type="ECO:0000256" key="3">
    <source>
        <dbReference type="ARBA" id="ARBA00012128"/>
    </source>
</evidence>
<dbReference type="Proteomes" id="UP000466794">
    <property type="component" value="Unassembled WGS sequence"/>
</dbReference>
<evidence type="ECO:0000256" key="5">
    <source>
        <dbReference type="ARBA" id="ARBA00022741"/>
    </source>
</evidence>
<evidence type="ECO:0000256" key="7">
    <source>
        <dbReference type="ARBA" id="ARBA00022840"/>
    </source>
</evidence>
<dbReference type="Pfam" id="PF01636">
    <property type="entry name" value="APH"/>
    <property type="match status" value="1"/>
</dbReference>
<dbReference type="InterPro" id="IPR011009">
    <property type="entry name" value="Kinase-like_dom_sf"/>
</dbReference>
<dbReference type="Gene3D" id="3.90.1200.10">
    <property type="match status" value="1"/>
</dbReference>
<dbReference type="EC" id="2.7.1.100" evidence="3"/>